<dbReference type="AlphaFoldDB" id="A0A0L0FJN0"/>
<feature type="domain" description="ArnT-like N-terminal" evidence="10">
    <location>
        <begin position="3"/>
        <end position="49"/>
    </location>
</feature>
<dbReference type="InterPro" id="IPR003342">
    <property type="entry name" value="ArnT-like_N"/>
</dbReference>
<proteinExistence type="inferred from homology"/>
<keyword evidence="12" id="KW-1185">Reference proteome</keyword>
<gene>
    <name evidence="11" type="ORF">SARC_10556</name>
</gene>
<dbReference type="RefSeq" id="XP_014150872.1">
    <property type="nucleotide sequence ID" value="XM_014295397.1"/>
</dbReference>
<keyword evidence="4 11" id="KW-0328">Glycosyltransferase</keyword>
<evidence type="ECO:0000256" key="6">
    <source>
        <dbReference type="ARBA" id="ARBA00022692"/>
    </source>
</evidence>
<dbReference type="eggNOG" id="KOG3359">
    <property type="taxonomic scope" value="Eukaryota"/>
</dbReference>
<keyword evidence="5 11" id="KW-0808">Transferase</keyword>
<dbReference type="GO" id="GO:0004169">
    <property type="term" value="F:dolichyl-phosphate-mannose-protein mannosyltransferase activity"/>
    <property type="evidence" value="ECO:0007669"/>
    <property type="project" value="TreeGrafter"/>
</dbReference>
<dbReference type="GO" id="GO:0005783">
    <property type="term" value="C:endoplasmic reticulum"/>
    <property type="evidence" value="ECO:0007669"/>
    <property type="project" value="TreeGrafter"/>
</dbReference>
<comment type="subcellular location">
    <subcellularLocation>
        <location evidence="1">Endomembrane system</location>
        <topology evidence="1">Multi-pass membrane protein</topology>
    </subcellularLocation>
</comment>
<evidence type="ECO:0000256" key="2">
    <source>
        <dbReference type="ARBA" id="ARBA00004922"/>
    </source>
</evidence>
<feature type="non-terminal residue" evidence="11">
    <location>
        <position position="49"/>
    </location>
</feature>
<evidence type="ECO:0000259" key="10">
    <source>
        <dbReference type="Pfam" id="PF02366"/>
    </source>
</evidence>
<dbReference type="InterPro" id="IPR027005">
    <property type="entry name" value="PMT-like"/>
</dbReference>
<dbReference type="STRING" id="667725.A0A0L0FJN0"/>
<comment type="pathway">
    <text evidence="2">Protein modification; protein glycosylation.</text>
</comment>
<dbReference type="PANTHER" id="PTHR10050:SF46">
    <property type="entry name" value="PROTEIN O-MANNOSYL-TRANSFERASE 2"/>
    <property type="match status" value="1"/>
</dbReference>
<dbReference type="Proteomes" id="UP000054560">
    <property type="component" value="Unassembled WGS sequence"/>
</dbReference>
<feature type="transmembrane region" description="Helical" evidence="9">
    <location>
        <begin position="6"/>
        <end position="28"/>
    </location>
</feature>
<evidence type="ECO:0000256" key="7">
    <source>
        <dbReference type="ARBA" id="ARBA00022989"/>
    </source>
</evidence>
<feature type="non-terminal residue" evidence="11">
    <location>
        <position position="1"/>
    </location>
</feature>
<sequence>IGTLTLTRYILLDPILLFFIVASVFAYCRFNTHRRRPFSYYWWKWLTLT</sequence>
<keyword evidence="6 9" id="KW-0812">Transmembrane</keyword>
<evidence type="ECO:0000313" key="11">
    <source>
        <dbReference type="EMBL" id="KNC76970.1"/>
    </source>
</evidence>
<evidence type="ECO:0000313" key="12">
    <source>
        <dbReference type="Proteomes" id="UP000054560"/>
    </source>
</evidence>
<name>A0A0L0FJN0_9EUKA</name>
<organism evidence="11 12">
    <name type="scientific">Sphaeroforma arctica JP610</name>
    <dbReference type="NCBI Taxonomy" id="667725"/>
    <lineage>
        <taxon>Eukaryota</taxon>
        <taxon>Ichthyosporea</taxon>
        <taxon>Ichthyophonida</taxon>
        <taxon>Sphaeroforma</taxon>
    </lineage>
</organism>
<evidence type="ECO:0000256" key="4">
    <source>
        <dbReference type="ARBA" id="ARBA00022676"/>
    </source>
</evidence>
<dbReference type="OrthoDB" id="5561486at2759"/>
<protein>
    <submittedName>
        <fullName evidence="11">Dolichyl-phosphate-mannose-protein mannosyltransferase</fullName>
    </submittedName>
</protein>
<evidence type="ECO:0000256" key="8">
    <source>
        <dbReference type="ARBA" id="ARBA00023136"/>
    </source>
</evidence>
<evidence type="ECO:0000256" key="9">
    <source>
        <dbReference type="SAM" id="Phobius"/>
    </source>
</evidence>
<accession>A0A0L0FJN0</accession>
<comment type="similarity">
    <text evidence="3">Belongs to the glycosyltransferase 39 family.</text>
</comment>
<evidence type="ECO:0000256" key="1">
    <source>
        <dbReference type="ARBA" id="ARBA00004127"/>
    </source>
</evidence>
<dbReference type="EMBL" id="KQ242892">
    <property type="protein sequence ID" value="KNC76970.1"/>
    <property type="molecule type" value="Genomic_DNA"/>
</dbReference>
<reference evidence="11 12" key="1">
    <citation type="submission" date="2011-02" db="EMBL/GenBank/DDBJ databases">
        <title>The Genome Sequence of Sphaeroforma arctica JP610.</title>
        <authorList>
            <consortium name="The Broad Institute Genome Sequencing Platform"/>
            <person name="Russ C."/>
            <person name="Cuomo C."/>
            <person name="Young S.K."/>
            <person name="Zeng Q."/>
            <person name="Gargeya S."/>
            <person name="Alvarado L."/>
            <person name="Berlin A."/>
            <person name="Chapman S.B."/>
            <person name="Chen Z."/>
            <person name="Freedman E."/>
            <person name="Gellesch M."/>
            <person name="Goldberg J."/>
            <person name="Griggs A."/>
            <person name="Gujja S."/>
            <person name="Heilman E."/>
            <person name="Heiman D."/>
            <person name="Howarth C."/>
            <person name="Mehta T."/>
            <person name="Neiman D."/>
            <person name="Pearson M."/>
            <person name="Roberts A."/>
            <person name="Saif S."/>
            <person name="Shea T."/>
            <person name="Shenoy N."/>
            <person name="Sisk P."/>
            <person name="Stolte C."/>
            <person name="Sykes S."/>
            <person name="White J."/>
            <person name="Yandava C."/>
            <person name="Burger G."/>
            <person name="Gray M.W."/>
            <person name="Holland P.W.H."/>
            <person name="King N."/>
            <person name="Lang F.B.F."/>
            <person name="Roger A.J."/>
            <person name="Ruiz-Trillo I."/>
            <person name="Haas B."/>
            <person name="Nusbaum C."/>
            <person name="Birren B."/>
        </authorList>
    </citation>
    <scope>NUCLEOTIDE SEQUENCE [LARGE SCALE GENOMIC DNA]</scope>
    <source>
        <strain evidence="11 12">JP610</strain>
    </source>
</reference>
<dbReference type="GeneID" id="25911060"/>
<dbReference type="Pfam" id="PF02366">
    <property type="entry name" value="PMT"/>
    <property type="match status" value="1"/>
</dbReference>
<dbReference type="GO" id="GO:0016020">
    <property type="term" value="C:membrane"/>
    <property type="evidence" value="ECO:0007669"/>
    <property type="project" value="InterPro"/>
</dbReference>
<evidence type="ECO:0000256" key="3">
    <source>
        <dbReference type="ARBA" id="ARBA00007222"/>
    </source>
</evidence>
<keyword evidence="7 9" id="KW-1133">Transmembrane helix</keyword>
<evidence type="ECO:0000256" key="5">
    <source>
        <dbReference type="ARBA" id="ARBA00022679"/>
    </source>
</evidence>
<keyword evidence="8 9" id="KW-0472">Membrane</keyword>
<dbReference type="PANTHER" id="PTHR10050">
    <property type="entry name" value="DOLICHYL-PHOSPHATE-MANNOSE--PROTEIN MANNOSYLTRANSFERASE"/>
    <property type="match status" value="1"/>
</dbReference>